<name>A0ABR3N1B9_9TELE</name>
<evidence type="ECO:0000313" key="2">
    <source>
        <dbReference type="Proteomes" id="UP001558613"/>
    </source>
</evidence>
<keyword evidence="2" id="KW-1185">Reference proteome</keyword>
<proteinExistence type="predicted"/>
<dbReference type="EMBL" id="JAYMGO010000007">
    <property type="protein sequence ID" value="KAL1270612.1"/>
    <property type="molecule type" value="Genomic_DNA"/>
</dbReference>
<reference evidence="1 2" key="1">
    <citation type="submission" date="2023-09" db="EMBL/GenBank/DDBJ databases">
        <authorList>
            <person name="Wang M."/>
        </authorList>
    </citation>
    <scope>NUCLEOTIDE SEQUENCE [LARGE SCALE GENOMIC DNA]</scope>
    <source>
        <strain evidence="1">GT-2023</strain>
        <tissue evidence="1">Liver</tissue>
    </source>
</reference>
<evidence type="ECO:0008006" key="3">
    <source>
        <dbReference type="Google" id="ProtNLM"/>
    </source>
</evidence>
<protein>
    <recommendedName>
        <fullName evidence="3">Secreted protein</fullName>
    </recommendedName>
</protein>
<dbReference type="Proteomes" id="UP001558613">
    <property type="component" value="Unassembled WGS sequence"/>
</dbReference>
<evidence type="ECO:0000313" key="1">
    <source>
        <dbReference type="EMBL" id="KAL1270612.1"/>
    </source>
</evidence>
<comment type="caution">
    <text evidence="1">The sequence shown here is derived from an EMBL/GenBank/DDBJ whole genome shotgun (WGS) entry which is preliminary data.</text>
</comment>
<accession>A0ABR3N1B9</accession>
<gene>
    <name evidence="1" type="ORF">QQF64_029628</name>
</gene>
<organism evidence="1 2">
    <name type="scientific">Cirrhinus molitorella</name>
    <name type="common">mud carp</name>
    <dbReference type="NCBI Taxonomy" id="172907"/>
    <lineage>
        <taxon>Eukaryota</taxon>
        <taxon>Metazoa</taxon>
        <taxon>Chordata</taxon>
        <taxon>Craniata</taxon>
        <taxon>Vertebrata</taxon>
        <taxon>Euteleostomi</taxon>
        <taxon>Actinopterygii</taxon>
        <taxon>Neopterygii</taxon>
        <taxon>Teleostei</taxon>
        <taxon>Ostariophysi</taxon>
        <taxon>Cypriniformes</taxon>
        <taxon>Cyprinidae</taxon>
        <taxon>Labeoninae</taxon>
        <taxon>Labeonini</taxon>
        <taxon>Cirrhinus</taxon>
    </lineage>
</organism>
<sequence>MIKRSCGSLATALSSVWASGGVREDTRSLSERGWSCGPCVQRDPLAVPLCLVRFPALRFLEPLLIKASRSLSAFVSLAWKFSL</sequence>